<dbReference type="NCBIfam" id="TIGR02764">
    <property type="entry name" value="spore_ybaN_pdaB"/>
    <property type="match status" value="1"/>
</dbReference>
<dbReference type="PROSITE" id="PS51677">
    <property type="entry name" value="NODB"/>
    <property type="match status" value="1"/>
</dbReference>
<sequence>MHFFVWHLKKIKKYAVIVLLALFCALFLWVGQFSSLSVFSSENGPEALSRGNDKQSSVALTFNISWGTEKVNDVLAQLAKHDAKATFFVSGEWAERHPELMKKINEGEHEIGMMGYRYTSYLEQKPEQVRKDLNYAEEIFNKLGYEDVTLLRTPHGHFNKEVLKIADEKGYDVVQWSVNPRDWENPGTDEIVDQVMKKSSKGDIILLHASDSAKQTPKALETILPGLKGKGLKLVRVTDMVAGSEASAKEIK</sequence>
<dbReference type="GO" id="GO:0016810">
    <property type="term" value="F:hydrolase activity, acting on carbon-nitrogen (but not peptide) bonds"/>
    <property type="evidence" value="ECO:0007669"/>
    <property type="project" value="InterPro"/>
</dbReference>
<gene>
    <name evidence="2" type="ORF">SAMN05421743_12576</name>
</gene>
<dbReference type="RefSeq" id="WP_093046765.1">
    <property type="nucleotide sequence ID" value="NZ_FNQR01000025.1"/>
</dbReference>
<evidence type="ECO:0000313" key="2">
    <source>
        <dbReference type="EMBL" id="SEB19255.1"/>
    </source>
</evidence>
<dbReference type="SUPFAM" id="SSF88713">
    <property type="entry name" value="Glycoside hydrolase/deacetylase"/>
    <property type="match status" value="1"/>
</dbReference>
<evidence type="ECO:0000313" key="3">
    <source>
        <dbReference type="Proteomes" id="UP000198584"/>
    </source>
</evidence>
<feature type="domain" description="NodB homology" evidence="1">
    <location>
        <begin position="56"/>
        <end position="235"/>
    </location>
</feature>
<dbReference type="InterPro" id="IPR011330">
    <property type="entry name" value="Glyco_hydro/deAcase_b/a-brl"/>
</dbReference>
<organism evidence="2 3">
    <name type="scientific">Thalassobacillus cyri</name>
    <dbReference type="NCBI Taxonomy" id="571932"/>
    <lineage>
        <taxon>Bacteria</taxon>
        <taxon>Bacillati</taxon>
        <taxon>Bacillota</taxon>
        <taxon>Bacilli</taxon>
        <taxon>Bacillales</taxon>
        <taxon>Bacillaceae</taxon>
        <taxon>Thalassobacillus</taxon>
    </lineage>
</organism>
<dbReference type="EMBL" id="FNQR01000025">
    <property type="protein sequence ID" value="SEB19255.1"/>
    <property type="molecule type" value="Genomic_DNA"/>
</dbReference>
<keyword evidence="3" id="KW-1185">Reference proteome</keyword>
<dbReference type="Proteomes" id="UP000198584">
    <property type="component" value="Unassembled WGS sequence"/>
</dbReference>
<dbReference type="OrthoDB" id="9806342at2"/>
<protein>
    <submittedName>
        <fullName evidence="2">Polysaccharide deacetylase family sporulation protein PdaB</fullName>
    </submittedName>
</protein>
<dbReference type="Pfam" id="PF01522">
    <property type="entry name" value="Polysacc_deac_1"/>
    <property type="match status" value="1"/>
</dbReference>
<dbReference type="InterPro" id="IPR014132">
    <property type="entry name" value="PdaB-like"/>
</dbReference>
<dbReference type="InterPro" id="IPR002509">
    <property type="entry name" value="NODB_dom"/>
</dbReference>
<dbReference type="AlphaFoldDB" id="A0A1H4HC38"/>
<dbReference type="InterPro" id="IPR050248">
    <property type="entry name" value="Polysacc_deacetylase_ArnD"/>
</dbReference>
<dbReference type="Gene3D" id="3.20.20.370">
    <property type="entry name" value="Glycoside hydrolase/deacetylase"/>
    <property type="match status" value="1"/>
</dbReference>
<accession>A0A1H4HC38</accession>
<proteinExistence type="predicted"/>
<name>A0A1H4HC38_9BACI</name>
<dbReference type="GO" id="GO:0005975">
    <property type="term" value="P:carbohydrate metabolic process"/>
    <property type="evidence" value="ECO:0007669"/>
    <property type="project" value="InterPro"/>
</dbReference>
<dbReference type="STRING" id="571932.SAMN05421743_12576"/>
<dbReference type="PANTHER" id="PTHR10587">
    <property type="entry name" value="GLYCOSYL TRANSFERASE-RELATED"/>
    <property type="match status" value="1"/>
</dbReference>
<dbReference type="PANTHER" id="PTHR10587:SF128">
    <property type="entry name" value="POLYSACCHARIDE DEACETYLASE PDAB-RELATED"/>
    <property type="match status" value="1"/>
</dbReference>
<evidence type="ECO:0000259" key="1">
    <source>
        <dbReference type="PROSITE" id="PS51677"/>
    </source>
</evidence>
<dbReference type="GO" id="GO:0016020">
    <property type="term" value="C:membrane"/>
    <property type="evidence" value="ECO:0007669"/>
    <property type="project" value="TreeGrafter"/>
</dbReference>
<reference evidence="2 3" key="1">
    <citation type="submission" date="2016-10" db="EMBL/GenBank/DDBJ databases">
        <authorList>
            <person name="de Groot N.N."/>
        </authorList>
    </citation>
    <scope>NUCLEOTIDE SEQUENCE [LARGE SCALE GENOMIC DNA]</scope>
    <source>
        <strain evidence="2 3">CCM7597</strain>
    </source>
</reference>